<evidence type="ECO:0000259" key="8">
    <source>
        <dbReference type="Pfam" id="PF05189"/>
    </source>
</evidence>
<dbReference type="InterPro" id="IPR017770">
    <property type="entry name" value="RNA3'_term_phos_cyc_type_1"/>
</dbReference>
<feature type="domain" description="RNA 3'-terminal phosphate cyclase" evidence="7">
    <location>
        <begin position="9"/>
        <end position="334"/>
    </location>
</feature>
<dbReference type="NCBIfam" id="TIGR03399">
    <property type="entry name" value="RNA_3prim_cycl"/>
    <property type="match status" value="1"/>
</dbReference>
<dbReference type="SUPFAM" id="SSF55205">
    <property type="entry name" value="EPT/RTPC-like"/>
    <property type="match status" value="1"/>
</dbReference>
<evidence type="ECO:0000313" key="10">
    <source>
        <dbReference type="Proteomes" id="UP000186391"/>
    </source>
</evidence>
<dbReference type="Gene3D" id="3.30.360.20">
    <property type="entry name" value="RNA 3'-terminal phosphate cyclase, insert domain"/>
    <property type="match status" value="1"/>
</dbReference>
<evidence type="ECO:0000256" key="5">
    <source>
        <dbReference type="HAMAP-Rule" id="MF_00200"/>
    </source>
</evidence>
<dbReference type="InterPro" id="IPR013792">
    <property type="entry name" value="RNA3'P_cycl/enolpyr_Trfase_a/b"/>
</dbReference>
<dbReference type="PANTHER" id="PTHR11096">
    <property type="entry name" value="RNA 3' TERMINAL PHOSPHATE CYCLASE"/>
    <property type="match status" value="1"/>
</dbReference>
<dbReference type="Proteomes" id="UP000186391">
    <property type="component" value="Unassembled WGS sequence"/>
</dbReference>
<feature type="binding site" evidence="5">
    <location>
        <position position="108"/>
    </location>
    <ligand>
        <name>ATP</name>
        <dbReference type="ChEBI" id="CHEBI:30616"/>
    </ligand>
</feature>
<comment type="caution">
    <text evidence="9">The sequence shown here is derived from an EMBL/GenBank/DDBJ whole genome shotgun (WGS) entry which is preliminary data.</text>
</comment>
<dbReference type="Pfam" id="PF01137">
    <property type="entry name" value="RTC"/>
    <property type="match status" value="1"/>
</dbReference>
<dbReference type="AlphaFoldDB" id="A0A1U7GUP2"/>
<dbReference type="CDD" id="cd00874">
    <property type="entry name" value="RNA_Cyclase_Class_II"/>
    <property type="match status" value="1"/>
</dbReference>
<keyword evidence="3 5" id="KW-0547">Nucleotide-binding</keyword>
<feature type="domain" description="RNA 3'-terminal phosphate cyclase insert" evidence="8">
    <location>
        <begin position="189"/>
        <end position="282"/>
    </location>
</feature>
<dbReference type="NCBIfam" id="NF003246">
    <property type="entry name" value="PRK04204.1-2"/>
    <property type="match status" value="1"/>
</dbReference>
<dbReference type="GO" id="GO:0006396">
    <property type="term" value="P:RNA processing"/>
    <property type="evidence" value="ECO:0007669"/>
    <property type="project" value="UniProtKB-UniRule"/>
</dbReference>
<dbReference type="HAMAP" id="MF_00200">
    <property type="entry name" value="RTC"/>
    <property type="match status" value="1"/>
</dbReference>
<dbReference type="SUPFAM" id="SSF52913">
    <property type="entry name" value="RNA 3'-terminal phosphate cyclase, RPTC, insert domain"/>
    <property type="match status" value="1"/>
</dbReference>
<dbReference type="EMBL" id="MRCA01000015">
    <property type="protein sequence ID" value="OKH11806.1"/>
    <property type="molecule type" value="Genomic_DNA"/>
</dbReference>
<dbReference type="PANTHER" id="PTHR11096:SF0">
    <property type="entry name" value="RNA 3'-TERMINAL PHOSPHATE CYCLASE"/>
    <property type="match status" value="1"/>
</dbReference>
<dbReference type="InterPro" id="IPR037136">
    <property type="entry name" value="RNA3'_phos_cyclase_dom_sf"/>
</dbReference>
<organism evidence="9 10">
    <name type="scientific">Fischerella major NIES-592</name>
    <dbReference type="NCBI Taxonomy" id="210994"/>
    <lineage>
        <taxon>Bacteria</taxon>
        <taxon>Bacillati</taxon>
        <taxon>Cyanobacteriota</taxon>
        <taxon>Cyanophyceae</taxon>
        <taxon>Nostocales</taxon>
        <taxon>Hapalosiphonaceae</taxon>
        <taxon>Fischerella</taxon>
    </lineage>
</organism>
<dbReference type="GO" id="GO:0005737">
    <property type="term" value="C:cytoplasm"/>
    <property type="evidence" value="ECO:0007669"/>
    <property type="project" value="UniProtKB-SubCell"/>
</dbReference>
<evidence type="ECO:0000256" key="1">
    <source>
        <dbReference type="ARBA" id="ARBA00009206"/>
    </source>
</evidence>
<comment type="subcellular location">
    <subcellularLocation>
        <location evidence="5">Cytoplasm</location>
    </subcellularLocation>
</comment>
<evidence type="ECO:0000256" key="2">
    <source>
        <dbReference type="ARBA" id="ARBA00022598"/>
    </source>
</evidence>
<comment type="function">
    <text evidence="5">Catalyzes the conversion of 3'-phosphate to a 2',3'-cyclic phosphodiester at the end of RNA. The mechanism of action of the enzyme occurs in 3 steps: (A) adenylation of the enzyme by ATP; (B) transfer of adenylate to an RNA-N3'P to produce RNA-N3'PP5'A; (C) and attack of the adjacent 2'-hydroxyl on the 3'-phosphorus in the diester linkage to produce the cyclic end product. The biological role of this enzyme is unknown but it is likely to function in some aspects of cellular RNA processing.</text>
</comment>
<keyword evidence="5" id="KW-0963">Cytoplasm</keyword>
<dbReference type="Gene3D" id="3.65.10.20">
    <property type="entry name" value="RNA 3'-terminal phosphate cyclase domain"/>
    <property type="match status" value="1"/>
</dbReference>
<evidence type="ECO:0000259" key="7">
    <source>
        <dbReference type="Pfam" id="PF01137"/>
    </source>
</evidence>
<evidence type="ECO:0000256" key="6">
    <source>
        <dbReference type="NCBIfam" id="TIGR03399"/>
    </source>
</evidence>
<evidence type="ECO:0000256" key="3">
    <source>
        <dbReference type="ARBA" id="ARBA00022741"/>
    </source>
</evidence>
<dbReference type="Pfam" id="PF05189">
    <property type="entry name" value="RTC_insert"/>
    <property type="match status" value="1"/>
</dbReference>
<keyword evidence="10" id="KW-1185">Reference proteome</keyword>
<sequence length="354" mass="37592">MMIHIDGSYGEGGGQVLRTSLSLAAITGNPISIYNIRAGRKNPGLAAQHLTGVRATATICDAEVRGDTLGSMMLEFIPGGAVKAGNYTFDVTQARQGGSAGAITLVLQTILLPLALATGDSQVTLKGGTHVPFSPPMTYIEQVYLPTLKQMGVEVEVKLNSWGWYPQGGGVVELLVSGGRKLAGVHLGERGDLQQVRGLAIATELPSHIPQRMASRAENLLTEAGFKHAIKPVREKGVAPGTGLFLTAEYENSLAGFSALGRLGLPAEKVAQMACEELLKFHQTGAVVDEHLADQLLLPAALASEKSEYHVAEVSTHLTTNAWVIEQFGLARVTVDEGEKLVTVKPLISFPFEH</sequence>
<dbReference type="PIRSF" id="PIRSF005378">
    <property type="entry name" value="RNA3'_term_phos_cycl_euk"/>
    <property type="match status" value="1"/>
</dbReference>
<dbReference type="InterPro" id="IPR000228">
    <property type="entry name" value="RNA3'_term_phos_cyc"/>
</dbReference>
<dbReference type="GO" id="GO:0005524">
    <property type="term" value="F:ATP binding"/>
    <property type="evidence" value="ECO:0007669"/>
    <property type="project" value="UniProtKB-KW"/>
</dbReference>
<gene>
    <name evidence="5" type="primary">rtcA</name>
    <name evidence="9" type="ORF">NIES592_20245</name>
</gene>
<dbReference type="InterPro" id="IPR036553">
    <property type="entry name" value="RPTC_insert"/>
</dbReference>
<accession>A0A1U7GUP2</accession>
<dbReference type="EC" id="6.5.1.4" evidence="5 6"/>
<evidence type="ECO:0000313" key="9">
    <source>
        <dbReference type="EMBL" id="OKH11806.1"/>
    </source>
</evidence>
<dbReference type="InterPro" id="IPR013791">
    <property type="entry name" value="RNA3'-term_phos_cycl_insert"/>
</dbReference>
<keyword evidence="5" id="KW-0067">ATP-binding</keyword>
<evidence type="ECO:0000256" key="4">
    <source>
        <dbReference type="ARBA" id="ARBA00024481"/>
    </source>
</evidence>
<name>A0A1U7GUP2_9CYAN</name>
<dbReference type="InterPro" id="IPR023797">
    <property type="entry name" value="RNA3'_phos_cyclase_dom"/>
</dbReference>
<dbReference type="OrthoDB" id="9789235at2"/>
<reference evidence="9 10" key="1">
    <citation type="submission" date="2016-11" db="EMBL/GenBank/DDBJ databases">
        <title>Draft Genome Sequences of Nine Cyanobacterial Strains from Diverse Habitats.</title>
        <authorList>
            <person name="Zhu T."/>
            <person name="Hou S."/>
            <person name="Lu X."/>
            <person name="Hess W.R."/>
        </authorList>
    </citation>
    <scope>NUCLEOTIDE SEQUENCE [LARGE SCALE GENOMIC DNA]</scope>
    <source>
        <strain evidence="9 10">NIES-592</strain>
    </source>
</reference>
<comment type="catalytic activity">
    <reaction evidence="4 5">
        <text>a 3'-end 3'-phospho-ribonucleotide-RNA + ATP = a 3'-end 2',3'-cyclophospho-ribonucleotide-RNA + AMP + diphosphate</text>
        <dbReference type="Rhea" id="RHEA:23976"/>
        <dbReference type="Rhea" id="RHEA-COMP:10463"/>
        <dbReference type="Rhea" id="RHEA-COMP:10464"/>
        <dbReference type="ChEBI" id="CHEBI:30616"/>
        <dbReference type="ChEBI" id="CHEBI:33019"/>
        <dbReference type="ChEBI" id="CHEBI:83062"/>
        <dbReference type="ChEBI" id="CHEBI:83064"/>
        <dbReference type="ChEBI" id="CHEBI:456215"/>
        <dbReference type="EC" id="6.5.1.4"/>
    </reaction>
</comment>
<feature type="binding site" evidence="5">
    <location>
        <begin position="291"/>
        <end position="295"/>
    </location>
    <ligand>
        <name>ATP</name>
        <dbReference type="ChEBI" id="CHEBI:30616"/>
    </ligand>
</feature>
<comment type="similarity">
    <text evidence="1 5">Belongs to the RNA 3'-terminal cyclase family. Type 1 subfamily.</text>
</comment>
<keyword evidence="2 5" id="KW-0436">Ligase</keyword>
<feature type="active site" description="Tele-AMP-histidine intermediate" evidence="5">
    <location>
        <position position="317"/>
    </location>
</feature>
<protein>
    <recommendedName>
        <fullName evidence="5 6">RNA 3'-terminal phosphate cyclase</fullName>
        <shortName evidence="5">RNA cyclase</shortName>
        <shortName evidence="5">RNA-3'-phosphate cyclase</shortName>
        <ecNumber evidence="5 6">6.5.1.4</ecNumber>
    </recommendedName>
</protein>
<dbReference type="GO" id="GO:0003963">
    <property type="term" value="F:RNA-3'-phosphate cyclase activity"/>
    <property type="evidence" value="ECO:0007669"/>
    <property type="project" value="UniProtKB-UniRule"/>
</dbReference>
<proteinExistence type="inferred from homology"/>